<accession>B1VWD1</accession>
<protein>
    <recommendedName>
        <fullName evidence="3">Acetyltransferase</fullName>
    </recommendedName>
</protein>
<evidence type="ECO:0008006" key="3">
    <source>
        <dbReference type="Google" id="ProtNLM"/>
    </source>
</evidence>
<reference evidence="2" key="1">
    <citation type="journal article" date="2008" name="J. Bacteriol.">
        <title>Genome sequence of the streptomycin-producing microorganism Streptomyces griseus IFO 13350.</title>
        <authorList>
            <person name="Ohnishi Y."/>
            <person name="Ishikawa J."/>
            <person name="Hara H."/>
            <person name="Suzuki H."/>
            <person name="Ikenoya M."/>
            <person name="Ikeda H."/>
            <person name="Yamashita A."/>
            <person name="Hattori M."/>
            <person name="Horinouchi S."/>
        </authorList>
    </citation>
    <scope>NUCLEOTIDE SEQUENCE [LARGE SCALE GENOMIC DNA]</scope>
    <source>
        <strain evidence="2">JCM 4626 / NBRC 13350</strain>
    </source>
</reference>
<name>B1VWD1_STRGG</name>
<evidence type="ECO:0000313" key="2">
    <source>
        <dbReference type="Proteomes" id="UP000001685"/>
    </source>
</evidence>
<evidence type="ECO:0000313" key="1">
    <source>
        <dbReference type="EMBL" id="BAG18257.1"/>
    </source>
</evidence>
<dbReference type="KEGG" id="sgr:SGR_1428"/>
<dbReference type="HOGENOM" id="CLU_3189529_0_0_11"/>
<organism evidence="1 2">
    <name type="scientific">Streptomyces griseus subsp. griseus (strain JCM 4626 / CBS 651.72 / NBRC 13350 / KCC S-0626 / ISP 5235)</name>
    <dbReference type="NCBI Taxonomy" id="455632"/>
    <lineage>
        <taxon>Bacteria</taxon>
        <taxon>Bacillati</taxon>
        <taxon>Actinomycetota</taxon>
        <taxon>Actinomycetes</taxon>
        <taxon>Kitasatosporales</taxon>
        <taxon>Streptomycetaceae</taxon>
        <taxon>Streptomyces</taxon>
    </lineage>
</organism>
<dbReference type="RefSeq" id="WP_012378523.1">
    <property type="nucleotide sequence ID" value="NC_010572.1"/>
</dbReference>
<dbReference type="AlphaFoldDB" id="B1VWD1"/>
<dbReference type="Proteomes" id="UP000001685">
    <property type="component" value="Chromosome"/>
</dbReference>
<proteinExistence type="predicted"/>
<dbReference type="EMBL" id="AP009493">
    <property type="protein sequence ID" value="BAG18257.1"/>
    <property type="molecule type" value="Genomic_DNA"/>
</dbReference>
<sequence>MPAAKGVDRVRAATDLGNVPVAKSFERLGYVNFERAFTMVGAREVP</sequence>
<gene>
    <name evidence="1" type="ordered locus">SGR_1428</name>
</gene>